<dbReference type="AlphaFoldDB" id="A0A1V6MHR2"/>
<dbReference type="EMBL" id="MPOH02000045">
    <property type="protein sequence ID" value="OQD51853.1"/>
    <property type="molecule type" value="Genomic_DNA"/>
</dbReference>
<organism evidence="2 3">
    <name type="scientific">Streptomyces phaeoluteigriseus</name>
    <dbReference type="NCBI Taxonomy" id="114686"/>
    <lineage>
        <taxon>Bacteria</taxon>
        <taxon>Bacillati</taxon>
        <taxon>Actinomycetota</taxon>
        <taxon>Actinomycetes</taxon>
        <taxon>Kitasatosporales</taxon>
        <taxon>Streptomycetaceae</taxon>
        <taxon>Streptomyces</taxon>
        <taxon>Streptomyces aurantiacus group</taxon>
    </lineage>
</organism>
<comment type="caution">
    <text evidence="2">The sequence shown here is derived from an EMBL/GenBank/DDBJ whole genome shotgun (WGS) entry which is preliminary data.</text>
</comment>
<evidence type="ECO:0000256" key="1">
    <source>
        <dbReference type="SAM" id="Phobius"/>
    </source>
</evidence>
<dbReference type="Proteomes" id="UP000184286">
    <property type="component" value="Unassembled WGS sequence"/>
</dbReference>
<accession>A0A1V6MHR2</accession>
<keyword evidence="1" id="KW-0472">Membrane</keyword>
<feature type="transmembrane region" description="Helical" evidence="1">
    <location>
        <begin position="37"/>
        <end position="58"/>
    </location>
</feature>
<evidence type="ECO:0000313" key="2">
    <source>
        <dbReference type="EMBL" id="OQD51853.1"/>
    </source>
</evidence>
<gene>
    <name evidence="2" type="ORF">BM536_037705</name>
</gene>
<name>A0A1V6MHR2_9ACTN</name>
<reference evidence="3" key="1">
    <citation type="submission" date="2016-11" db="EMBL/GenBank/DDBJ databases">
        <authorList>
            <person name="Schniete J.K."/>
            <person name="Salih T."/>
            <person name="Algora Gallardo L."/>
            <person name="Martinez Fernandez S."/>
            <person name="Herron P.R."/>
        </authorList>
    </citation>
    <scope>NUCLEOTIDE SEQUENCE [LARGE SCALE GENOMIC DNA]</scope>
    <source>
        <strain evidence="3">DSM 41896</strain>
    </source>
</reference>
<reference evidence="2 3" key="2">
    <citation type="submission" date="2017-02" db="EMBL/GenBank/DDBJ databases">
        <title>Draft genome sequence of Streptomyces phaeoluteigriseus type strain DSM41896.</title>
        <authorList>
            <person name="Salih T.S."/>
            <person name="Algora Gallardo L."/>
            <person name="Melo Santos T."/>
            <person name="Filgueira Martinez S."/>
            <person name="Herron P.R."/>
        </authorList>
    </citation>
    <scope>NUCLEOTIDE SEQUENCE [LARGE SCALE GENOMIC DNA]</scope>
    <source>
        <strain evidence="2 3">DSM 41896</strain>
    </source>
</reference>
<sequence length="60" mass="6293">MPRLAQVSQLAPAFIALLAMITICVLAATGHTEQITAVAWFGGTVFAGGTIISVTVHIRR</sequence>
<keyword evidence="1" id="KW-1133">Transmembrane helix</keyword>
<proteinExistence type="predicted"/>
<protein>
    <submittedName>
        <fullName evidence="2">Uncharacterized protein</fullName>
    </submittedName>
</protein>
<keyword evidence="1" id="KW-0812">Transmembrane</keyword>
<evidence type="ECO:0000313" key="3">
    <source>
        <dbReference type="Proteomes" id="UP000184286"/>
    </source>
</evidence>